<reference evidence="2 3" key="1">
    <citation type="submission" date="2017-09" db="EMBL/GenBank/DDBJ databases">
        <authorList>
            <person name="Ehlers B."/>
            <person name="Leendertz F.H."/>
        </authorList>
    </citation>
    <scope>NUCLEOTIDE SEQUENCE [LARGE SCALE GENOMIC DNA]</scope>
    <source>
        <strain evidence="2 3">DSM 45537</strain>
    </source>
</reference>
<proteinExistence type="predicted"/>
<dbReference type="AlphaFoldDB" id="A0A285LR84"/>
<dbReference type="Proteomes" id="UP000219565">
    <property type="component" value="Unassembled WGS sequence"/>
</dbReference>
<dbReference type="OrthoDB" id="5196031at2"/>
<dbReference type="InterPro" id="IPR036514">
    <property type="entry name" value="SGNH_hydro_sf"/>
</dbReference>
<dbReference type="PANTHER" id="PTHR30383:SF5">
    <property type="entry name" value="SGNH HYDROLASE-TYPE ESTERASE DOMAIN-CONTAINING PROTEIN"/>
    <property type="match status" value="1"/>
</dbReference>
<accession>A0A285LR84</accession>
<keyword evidence="3" id="KW-1185">Reference proteome</keyword>
<dbReference type="EMBL" id="OBEG01000004">
    <property type="protein sequence ID" value="SNY87419.1"/>
    <property type="molecule type" value="Genomic_DNA"/>
</dbReference>
<protein>
    <submittedName>
        <fullName evidence="2">Lysophospholipase L1</fullName>
    </submittedName>
</protein>
<dbReference type="Gene3D" id="3.40.50.1110">
    <property type="entry name" value="SGNH hydrolase"/>
    <property type="match status" value="1"/>
</dbReference>
<gene>
    <name evidence="2" type="ORF">SAMN04244553_4363</name>
</gene>
<dbReference type="GO" id="GO:0004622">
    <property type="term" value="F:phosphatidylcholine lysophospholipase activity"/>
    <property type="evidence" value="ECO:0007669"/>
    <property type="project" value="TreeGrafter"/>
</dbReference>
<dbReference type="PANTHER" id="PTHR30383">
    <property type="entry name" value="THIOESTERASE 1/PROTEASE 1/LYSOPHOSPHOLIPASE L1"/>
    <property type="match status" value="1"/>
</dbReference>
<dbReference type="RefSeq" id="WP_097246392.1">
    <property type="nucleotide sequence ID" value="NZ_OBEG01000004.1"/>
</dbReference>
<dbReference type="SUPFAM" id="SSF52266">
    <property type="entry name" value="SGNH hydrolase"/>
    <property type="match status" value="1"/>
</dbReference>
<evidence type="ECO:0000313" key="2">
    <source>
        <dbReference type="EMBL" id="SNY87419.1"/>
    </source>
</evidence>
<feature type="domain" description="SGNH hydrolase-type esterase" evidence="1">
    <location>
        <begin position="9"/>
        <end position="180"/>
    </location>
</feature>
<organism evidence="2 3">
    <name type="scientific">Nocardia amikacinitolerans</name>
    <dbReference type="NCBI Taxonomy" id="756689"/>
    <lineage>
        <taxon>Bacteria</taxon>
        <taxon>Bacillati</taxon>
        <taxon>Actinomycetota</taxon>
        <taxon>Actinomycetes</taxon>
        <taxon>Mycobacteriales</taxon>
        <taxon>Nocardiaceae</taxon>
        <taxon>Nocardia</taxon>
    </lineage>
</organism>
<dbReference type="Pfam" id="PF13472">
    <property type="entry name" value="Lipase_GDSL_2"/>
    <property type="match status" value="1"/>
</dbReference>
<evidence type="ECO:0000259" key="1">
    <source>
        <dbReference type="Pfam" id="PF13472"/>
    </source>
</evidence>
<name>A0A285LR84_9NOCA</name>
<dbReference type="InterPro" id="IPR013830">
    <property type="entry name" value="SGNH_hydro"/>
</dbReference>
<dbReference type="STRING" id="1379680.GCA_001612615_03686"/>
<evidence type="ECO:0000313" key="3">
    <source>
        <dbReference type="Proteomes" id="UP000219565"/>
    </source>
</evidence>
<sequence>MARDLRICFVGDSFVAGVGDPRCLGWAGRLGAAAMPFTGYNLGVRRETSADIAARWQAECTPRLPEGTDARVVFSFGVNDTVLENGSPRVDPDESADNLTGLLAHAAERGWQTMIVAPPPVDDEAHNARTAHLDERFAEICAAAGAPYARVHHELRANQVWMREVREGDGAHPGAAGYDAVAELIMPVWLKWLSR</sequence>
<dbReference type="InterPro" id="IPR051532">
    <property type="entry name" value="Ester_Hydrolysis_Enzymes"/>
</dbReference>